<name>A0A397UJA8_9GLOM</name>
<dbReference type="AlphaFoldDB" id="A0A397UJA8"/>
<gene>
    <name evidence="1" type="ORF">C2G38_2110039</name>
</gene>
<reference evidence="1 2" key="1">
    <citation type="submission" date="2018-06" db="EMBL/GenBank/DDBJ databases">
        <title>Comparative genomics reveals the genomic features of Rhizophagus irregularis, R. cerebriforme, R. diaphanum and Gigaspora rosea, and their symbiotic lifestyle signature.</title>
        <authorList>
            <person name="Morin E."/>
            <person name="San Clemente H."/>
            <person name="Chen E.C.H."/>
            <person name="De La Providencia I."/>
            <person name="Hainaut M."/>
            <person name="Kuo A."/>
            <person name="Kohler A."/>
            <person name="Murat C."/>
            <person name="Tang N."/>
            <person name="Roy S."/>
            <person name="Loubradou J."/>
            <person name="Henrissat B."/>
            <person name="Grigoriev I.V."/>
            <person name="Corradi N."/>
            <person name="Roux C."/>
            <person name="Martin F.M."/>
        </authorList>
    </citation>
    <scope>NUCLEOTIDE SEQUENCE [LARGE SCALE GENOMIC DNA]</scope>
    <source>
        <strain evidence="1 2">DAOM 194757</strain>
    </source>
</reference>
<dbReference type="Proteomes" id="UP000266673">
    <property type="component" value="Unassembled WGS sequence"/>
</dbReference>
<protein>
    <submittedName>
        <fullName evidence="1">Uncharacterized protein</fullName>
    </submittedName>
</protein>
<accession>A0A397UJA8</accession>
<organism evidence="1 2">
    <name type="scientific">Gigaspora rosea</name>
    <dbReference type="NCBI Taxonomy" id="44941"/>
    <lineage>
        <taxon>Eukaryota</taxon>
        <taxon>Fungi</taxon>
        <taxon>Fungi incertae sedis</taxon>
        <taxon>Mucoromycota</taxon>
        <taxon>Glomeromycotina</taxon>
        <taxon>Glomeromycetes</taxon>
        <taxon>Diversisporales</taxon>
        <taxon>Gigasporaceae</taxon>
        <taxon>Gigaspora</taxon>
    </lineage>
</organism>
<evidence type="ECO:0000313" key="1">
    <source>
        <dbReference type="EMBL" id="RIB08869.1"/>
    </source>
</evidence>
<evidence type="ECO:0000313" key="2">
    <source>
        <dbReference type="Proteomes" id="UP000266673"/>
    </source>
</evidence>
<sequence>MSFIECNENIYSMRSNANLQSQLWWVTTISETIPLLDHSSKVLSPFLLKLIPNPTSLTSS</sequence>
<proteinExistence type="predicted"/>
<comment type="caution">
    <text evidence="1">The sequence shown here is derived from an EMBL/GenBank/DDBJ whole genome shotgun (WGS) entry which is preliminary data.</text>
</comment>
<dbReference type="EMBL" id="QKWP01001450">
    <property type="protein sequence ID" value="RIB08869.1"/>
    <property type="molecule type" value="Genomic_DNA"/>
</dbReference>
<keyword evidence="2" id="KW-1185">Reference proteome</keyword>